<name>A0A8H4ER53_GIGMA</name>
<reference evidence="1 2" key="1">
    <citation type="journal article" date="2019" name="Environ. Microbiol.">
        <title>At the nexus of three kingdoms: the genome of the mycorrhizal fungus Gigaspora margarita provides insights into plant, endobacterial and fungal interactions.</title>
        <authorList>
            <person name="Venice F."/>
            <person name="Ghignone S."/>
            <person name="Salvioli di Fossalunga A."/>
            <person name="Amselem J."/>
            <person name="Novero M."/>
            <person name="Xianan X."/>
            <person name="Sedzielewska Toro K."/>
            <person name="Morin E."/>
            <person name="Lipzen A."/>
            <person name="Grigoriev I.V."/>
            <person name="Henrissat B."/>
            <person name="Martin F.M."/>
            <person name="Bonfante P."/>
        </authorList>
    </citation>
    <scope>NUCLEOTIDE SEQUENCE [LARGE SCALE GENOMIC DNA]</scope>
    <source>
        <strain evidence="1 2">BEG34</strain>
    </source>
</reference>
<evidence type="ECO:0000313" key="1">
    <source>
        <dbReference type="EMBL" id="KAF0538526.1"/>
    </source>
</evidence>
<comment type="caution">
    <text evidence="1">The sequence shown here is derived from an EMBL/GenBank/DDBJ whole genome shotgun (WGS) entry which is preliminary data.</text>
</comment>
<sequence length="1194" mass="138071">MVLQCPRCGKNDFKKTRDLTNHLNRKFKLPSSLSPVVHVREKKATHLSIEDLANWLANPKIQNNPTIINKKVPKTDAEWFDLMEKTPSRSKKKIPTPAIINQRDESKDDPKDLDKKVSWPVLFSDDKMHRKVCQKGIQTAKDMFKVDGAEYTFSTWFAKIPSENLTGEEKIYEAGMTKERAKEILNIIDNDKFLIRPIRESKKVGNKFVPGGPNSILTKKTKPGFWVRIDKRFLVRAIQIKTSDFEILKNNAVVYGLYRIREPDSKRLMPMKDGALNCVAQRIIEHFEKAKRGHGLTSIRKQKIDTWEKRMHQPGARVEDVAELEKILKRPIKLLDITHGTIFNSGKYRTALQGPQAIWLIGLGLGEGETLEEIQSISQFVLEDGRTFRTWMKHTEIIKVCKELFEDAIDWQFQEGIISEEKKQESLESLKIVELAEQVFGANHAGVKLANEINDWHPTPISIHENIKQSCVEHGHGGRWNAPNYQVGEVICIDMKECYPASMRGQGECSPWFKRFGHPTHHLVRVAVNGELPQDDITGFVQVRSFKFVSNIHQAIPVWYGKHFACRSGEGCGKAKGEAIISLTKQTKVWLPKNQDISCAIIGKFTQGNKVEEKRLTHQVVIDEGELDFLIQDCIKEETYAGSDKCPLGHILTYYEGHQPQYTHLRASMLAYAHINLLEMLQRFGPNEVVRIATDSIYIRSEALYKIETVSAFFKQVKQKISYPKDSVNTSKFLCLHDWHSCAVCNNPLFIESVKVFQKTKMPLAVGEYFPCSKHKPFVCHDCFWDWYAHKDSFREIQPGQWRDKGEKIHGPDPNVVYWPKNRHWESIKDITESTAPSIHDPITRSRVSYLNGGGGSGKTTRAIRIFKDINMNGVGEWTPERMGEKKFPRVVIWDEVCTVPRHILEMFIDYLLEQKCQVICCGDNAQPPPFFGEMPHDWLKERTEYYEEVLTDYRAKCPRLQELKKKMRRQNNRVQPRDGRKQNCLVQIPGSSEKKELVKNNIEYLPLNTLSDKFLKDILADKKVIDWELGYAMTIHTSQEMTLKSPQRVWVIDENLAWDNLIYLAVGRIEYLSQLIRVEAPPLPPEIAQKIEEEKKKKRLEHELRPSIQEKLIGYMGQDKEKGREFDLTVDYILILKHIQEERCASCFIEMKFEWDQPGDILQWTVDQIHNSLGHIKGNVRLTCLFCNRNHRV</sequence>
<proteinExistence type="predicted"/>
<dbReference type="OrthoDB" id="2405788at2759"/>
<accession>A0A8H4ER53</accession>
<dbReference type="SUPFAM" id="SSF52540">
    <property type="entry name" value="P-loop containing nucleoside triphosphate hydrolases"/>
    <property type="match status" value="1"/>
</dbReference>
<evidence type="ECO:0000313" key="2">
    <source>
        <dbReference type="Proteomes" id="UP000439903"/>
    </source>
</evidence>
<organism evidence="1 2">
    <name type="scientific">Gigaspora margarita</name>
    <dbReference type="NCBI Taxonomy" id="4874"/>
    <lineage>
        <taxon>Eukaryota</taxon>
        <taxon>Fungi</taxon>
        <taxon>Fungi incertae sedis</taxon>
        <taxon>Mucoromycota</taxon>
        <taxon>Glomeromycotina</taxon>
        <taxon>Glomeromycetes</taxon>
        <taxon>Diversisporales</taxon>
        <taxon>Gigasporaceae</taxon>
        <taxon>Gigaspora</taxon>
    </lineage>
</organism>
<gene>
    <name evidence="1" type="ORF">F8M41_007733</name>
</gene>
<keyword evidence="2" id="KW-1185">Reference proteome</keyword>
<protein>
    <submittedName>
        <fullName evidence="1">Uncharacterized protein</fullName>
    </submittedName>
</protein>
<dbReference type="Gene3D" id="3.30.40.220">
    <property type="match status" value="1"/>
</dbReference>
<dbReference type="InterPro" id="IPR027417">
    <property type="entry name" value="P-loop_NTPase"/>
</dbReference>
<dbReference type="AlphaFoldDB" id="A0A8H4ER53"/>
<dbReference type="EMBL" id="WTPW01000180">
    <property type="protein sequence ID" value="KAF0538526.1"/>
    <property type="molecule type" value="Genomic_DNA"/>
</dbReference>
<dbReference type="Proteomes" id="UP000439903">
    <property type="component" value="Unassembled WGS sequence"/>
</dbReference>